<dbReference type="PANTHER" id="PTHR30005:SF0">
    <property type="entry name" value="RETROGRADE REGULATION PROTEIN 2"/>
    <property type="match status" value="1"/>
</dbReference>
<dbReference type="Gene3D" id="3.30.420.150">
    <property type="entry name" value="Exopolyphosphatase. Domain 2"/>
    <property type="match status" value="1"/>
</dbReference>
<gene>
    <name evidence="4" type="ORF">SAMN05216262_10933</name>
</gene>
<feature type="domain" description="Ppx/GppA phosphatase C-terminal" evidence="3">
    <location>
        <begin position="313"/>
        <end position="486"/>
    </location>
</feature>
<dbReference type="InterPro" id="IPR043129">
    <property type="entry name" value="ATPase_NBD"/>
</dbReference>
<evidence type="ECO:0000259" key="3">
    <source>
        <dbReference type="Pfam" id="PF21447"/>
    </source>
</evidence>
<evidence type="ECO:0000313" key="5">
    <source>
        <dbReference type="Proteomes" id="UP000199297"/>
    </source>
</evidence>
<dbReference type="InterPro" id="IPR030673">
    <property type="entry name" value="PyroPPase_GppA_Ppx"/>
</dbReference>
<dbReference type="GO" id="GO:0015949">
    <property type="term" value="P:nucleobase-containing small molecule interconversion"/>
    <property type="evidence" value="ECO:0007669"/>
    <property type="project" value="TreeGrafter"/>
</dbReference>
<dbReference type="AlphaFoldDB" id="A0A1H7P9A9"/>
<accession>A0A1H7P9A9</accession>
<reference evidence="5" key="1">
    <citation type="submission" date="2016-10" db="EMBL/GenBank/DDBJ databases">
        <authorList>
            <person name="Varghese N."/>
            <person name="Submissions S."/>
        </authorList>
    </citation>
    <scope>NUCLEOTIDE SEQUENCE [LARGE SCALE GENOMIC DNA]</scope>
    <source>
        <strain evidence="5">CGMCC 1.9127</strain>
    </source>
</reference>
<dbReference type="Gene3D" id="1.10.3210.10">
    <property type="entry name" value="Hypothetical protein af1432"/>
    <property type="match status" value="1"/>
</dbReference>
<dbReference type="FunFam" id="3.30.420.40:FF:000023">
    <property type="entry name" value="Guanosine-5'-triphosphate,3'-diphosphate pyrophosphatase"/>
    <property type="match status" value="1"/>
</dbReference>
<dbReference type="SUPFAM" id="SSF109604">
    <property type="entry name" value="HD-domain/PDEase-like"/>
    <property type="match status" value="1"/>
</dbReference>
<evidence type="ECO:0000313" key="4">
    <source>
        <dbReference type="EMBL" id="SEL32008.1"/>
    </source>
</evidence>
<dbReference type="InterPro" id="IPR003695">
    <property type="entry name" value="Ppx_GppA_N"/>
</dbReference>
<organism evidence="4 5">
    <name type="scientific">Colwellia chukchiensis</name>
    <dbReference type="NCBI Taxonomy" id="641665"/>
    <lineage>
        <taxon>Bacteria</taxon>
        <taxon>Pseudomonadati</taxon>
        <taxon>Pseudomonadota</taxon>
        <taxon>Gammaproteobacteria</taxon>
        <taxon>Alteromonadales</taxon>
        <taxon>Colwelliaceae</taxon>
        <taxon>Colwellia</taxon>
    </lineage>
</organism>
<dbReference type="Pfam" id="PF21447">
    <property type="entry name" value="Ppx-GppA_III"/>
    <property type="match status" value="1"/>
</dbReference>
<name>A0A1H7P9A9_9GAMM</name>
<dbReference type="PIRSF" id="PIRSF001267">
    <property type="entry name" value="Pyrophosphatase_GppA_Ppx"/>
    <property type="match status" value="1"/>
</dbReference>
<protein>
    <submittedName>
        <fullName evidence="4">Exopolyphosphatase / guanosine-5'-triphosphate,3'-diphosphate pyrophosphatase</fullName>
    </submittedName>
</protein>
<dbReference type="SUPFAM" id="SSF53067">
    <property type="entry name" value="Actin-like ATPase domain"/>
    <property type="match status" value="2"/>
</dbReference>
<evidence type="ECO:0000259" key="2">
    <source>
        <dbReference type="Pfam" id="PF02541"/>
    </source>
</evidence>
<dbReference type="STRING" id="641665.GCA_002104455_00732"/>
<dbReference type="InterPro" id="IPR048950">
    <property type="entry name" value="Ppx_GppA_C"/>
</dbReference>
<proteinExistence type="predicted"/>
<dbReference type="Gene3D" id="3.30.420.40">
    <property type="match status" value="1"/>
</dbReference>
<dbReference type="PANTHER" id="PTHR30005">
    <property type="entry name" value="EXOPOLYPHOSPHATASE"/>
    <property type="match status" value="1"/>
</dbReference>
<dbReference type="GO" id="GO:0008894">
    <property type="term" value="F:guanosine-5'-triphosphate,3'-diphosphate diphosphatase activity"/>
    <property type="evidence" value="ECO:0007669"/>
    <property type="project" value="TreeGrafter"/>
</dbReference>
<evidence type="ECO:0000256" key="1">
    <source>
        <dbReference type="ARBA" id="ARBA00022801"/>
    </source>
</evidence>
<dbReference type="EMBL" id="FOBI01000009">
    <property type="protein sequence ID" value="SEL32008.1"/>
    <property type="molecule type" value="Genomic_DNA"/>
</dbReference>
<sequence length="503" mass="55910">MARNTMETSSPLYAVIDLGSNSFHMLITRQLADSVQVVDRIKRKVRLAAGLSADHILSEQAMAKGLECLSFFAERLQDIPKENIRIVATATLRLAKNRADFISKAEQLLAHKVNLLSGIAEAKYIYLGVAHTNCSLDKRLVLDIGGASTEVIVGHDFTVKKAHSLNMGCVTFMQQHFRDGELNADNFSAAIKAAEQAISVIKEDFSAIGWHCVLGGSGTMQAIAEVLNHQKKPPIICLALLYQLQAQILTFSHVDSINIPGLASERSPVIASGLAILIALFQQFGIEKLSLSSGALREGLLYEMLPNSRKVNIRQRTIRAIAERFHVDQSHADSIKQQVLLIFNQLQAHWQLPNDNTLAILLASCDLHEIGLLLEYKYHQQHSAYILGHADLPGFNLSDRQLLIAFVSHYKGDLKPTSLTKQSAVAADLALKFLIIMRLAVILCRRRKDDKLPRYQLVAKGDTLQLSLSALWLKQHALIHDELKQEHRHIARLGFALNITCEQ</sequence>
<keyword evidence="5" id="KW-1185">Reference proteome</keyword>
<dbReference type="InterPro" id="IPR050273">
    <property type="entry name" value="GppA/Ppx_hydrolase"/>
</dbReference>
<keyword evidence="1" id="KW-0378">Hydrolase</keyword>
<dbReference type="Pfam" id="PF02541">
    <property type="entry name" value="Ppx-GppA"/>
    <property type="match status" value="1"/>
</dbReference>
<feature type="domain" description="Ppx/GppA phosphatase N-terminal" evidence="2">
    <location>
        <begin position="27"/>
        <end position="307"/>
    </location>
</feature>
<dbReference type="Proteomes" id="UP000199297">
    <property type="component" value="Unassembled WGS sequence"/>
</dbReference>